<accession>A0ABX1NFF6</accession>
<name>A0ABX1NFF6_9RHOO</name>
<gene>
    <name evidence="1" type="ORF">GPA27_11325</name>
</gene>
<dbReference type="SUPFAM" id="SSF53756">
    <property type="entry name" value="UDP-Glycosyltransferase/glycogen phosphorylase"/>
    <property type="match status" value="1"/>
</dbReference>
<dbReference type="EMBL" id="WTVS01000020">
    <property type="protein sequence ID" value="NMF97979.1"/>
    <property type="molecule type" value="Genomic_DNA"/>
</dbReference>
<comment type="caution">
    <text evidence="1">The sequence shown here is derived from an EMBL/GenBank/DDBJ whole genome shotgun (WGS) entry which is preliminary data.</text>
</comment>
<reference evidence="1 2" key="1">
    <citation type="submission" date="2019-12" db="EMBL/GenBank/DDBJ databases">
        <title>Comparative genomics gives insights into the taxonomy of the Azoarcus-Aromatoleum group and reveals separate origins of nif in the plant-associated Azoarcus and non-plant-associated Aromatoleum sub-groups.</title>
        <authorList>
            <person name="Lafos M."/>
            <person name="Maluk M."/>
            <person name="Batista M."/>
            <person name="Junghare M."/>
            <person name="Carmona M."/>
            <person name="Faoro H."/>
            <person name="Cruz L.M."/>
            <person name="Battistoni F."/>
            <person name="De Souza E."/>
            <person name="Pedrosa F."/>
            <person name="Chen W.-M."/>
            <person name="Poole P.S."/>
            <person name="Dixon R.A."/>
            <person name="James E.K."/>
        </authorList>
    </citation>
    <scope>NUCLEOTIDE SEQUENCE [LARGE SCALE GENOMIC DNA]</scope>
    <source>
        <strain evidence="1 2">T</strain>
    </source>
</reference>
<dbReference type="Gene3D" id="3.40.50.2000">
    <property type="entry name" value="Glycogen Phosphorylase B"/>
    <property type="match status" value="1"/>
</dbReference>
<organism evidence="1 2">
    <name type="scientific">Aromatoleum toluolicum</name>
    <dbReference type="NCBI Taxonomy" id="90060"/>
    <lineage>
        <taxon>Bacteria</taxon>
        <taxon>Pseudomonadati</taxon>
        <taxon>Pseudomonadota</taxon>
        <taxon>Betaproteobacteria</taxon>
        <taxon>Rhodocyclales</taxon>
        <taxon>Rhodocyclaceae</taxon>
        <taxon>Aromatoleum</taxon>
    </lineage>
</organism>
<dbReference type="GO" id="GO:0016740">
    <property type="term" value="F:transferase activity"/>
    <property type="evidence" value="ECO:0007669"/>
    <property type="project" value="UniProtKB-KW"/>
</dbReference>
<proteinExistence type="predicted"/>
<keyword evidence="2" id="KW-1185">Reference proteome</keyword>
<evidence type="ECO:0000313" key="2">
    <source>
        <dbReference type="Proteomes" id="UP000634522"/>
    </source>
</evidence>
<dbReference type="Proteomes" id="UP000634522">
    <property type="component" value="Unassembled WGS sequence"/>
</dbReference>
<sequence length="147" mass="16382">MTRVLAVASGGGHWVQLMRLRGAFARSDVVWISTQKDYVKDVEGELHVVQDANLWNKMALARMFLQVAWLMVRIRPDVVVTTGAAPGFAAILFGRLFGARTVWIDSIANSETLSTSGAKVGRWAHVWLTQWEHLAKPEGPHYWGAVL</sequence>
<keyword evidence="1" id="KW-0808">Transferase</keyword>
<evidence type="ECO:0000313" key="1">
    <source>
        <dbReference type="EMBL" id="NMF97979.1"/>
    </source>
</evidence>
<protein>
    <submittedName>
        <fullName evidence="1">UDP-N-acetylglucosamine--LPS N-acetylglucosamine transferase</fullName>
    </submittedName>
</protein>